<feature type="transmembrane region" description="Helical" evidence="5">
    <location>
        <begin position="114"/>
        <end position="132"/>
    </location>
</feature>
<organism evidence="8">
    <name type="scientific">Enterobius vermicularis</name>
    <name type="common">Human pinworm</name>
    <dbReference type="NCBI Taxonomy" id="51028"/>
    <lineage>
        <taxon>Eukaryota</taxon>
        <taxon>Metazoa</taxon>
        <taxon>Ecdysozoa</taxon>
        <taxon>Nematoda</taxon>
        <taxon>Chromadorea</taxon>
        <taxon>Rhabditida</taxon>
        <taxon>Spirurina</taxon>
        <taxon>Oxyuridomorpha</taxon>
        <taxon>Oxyuroidea</taxon>
        <taxon>Oxyuridae</taxon>
        <taxon>Enterobius</taxon>
    </lineage>
</organism>
<feature type="transmembrane region" description="Helical" evidence="5">
    <location>
        <begin position="83"/>
        <end position="102"/>
    </location>
</feature>
<comment type="similarity">
    <text evidence="5">Belongs to the PRA1 family.</text>
</comment>
<name>A0A0N4V7H0_ENTVE</name>
<dbReference type="InterPro" id="IPR004895">
    <property type="entry name" value="Prenylated_rab_accept_PRA1"/>
</dbReference>
<dbReference type="PANTHER" id="PTHR12859:SF0">
    <property type="entry name" value="PRA1 FAMILY PROTEIN"/>
    <property type="match status" value="1"/>
</dbReference>
<keyword evidence="4 5" id="KW-0472">Membrane</keyword>
<reference evidence="6 7" key="2">
    <citation type="submission" date="2018-10" db="EMBL/GenBank/DDBJ databases">
        <authorList>
            <consortium name="Pathogen Informatics"/>
        </authorList>
    </citation>
    <scope>NUCLEOTIDE SEQUENCE [LARGE SCALE GENOMIC DNA]</scope>
</reference>
<evidence type="ECO:0000256" key="1">
    <source>
        <dbReference type="ARBA" id="ARBA00004141"/>
    </source>
</evidence>
<evidence type="ECO:0000313" key="6">
    <source>
        <dbReference type="EMBL" id="VDD91095.1"/>
    </source>
</evidence>
<evidence type="ECO:0000256" key="4">
    <source>
        <dbReference type="ARBA" id="ARBA00023136"/>
    </source>
</evidence>
<accession>A0A0N4V7H0</accession>
<proteinExistence type="inferred from homology"/>
<dbReference type="PANTHER" id="PTHR12859">
    <property type="entry name" value="PRA1 PROTEIN"/>
    <property type="match status" value="1"/>
</dbReference>
<gene>
    <name evidence="6" type="ORF">EVEC_LOCUS5846</name>
</gene>
<dbReference type="Proteomes" id="UP000274131">
    <property type="component" value="Unassembled WGS sequence"/>
</dbReference>
<keyword evidence="2 5" id="KW-0812">Transmembrane</keyword>
<dbReference type="STRING" id="51028.A0A0N4V7H0"/>
<dbReference type="AlphaFoldDB" id="A0A0N4V7H0"/>
<keyword evidence="7" id="KW-1185">Reference proteome</keyword>
<evidence type="ECO:0000256" key="5">
    <source>
        <dbReference type="RuleBase" id="RU363107"/>
    </source>
</evidence>
<dbReference type="EMBL" id="UXUI01008290">
    <property type="protein sequence ID" value="VDD91095.1"/>
    <property type="molecule type" value="Genomic_DNA"/>
</dbReference>
<protein>
    <recommendedName>
        <fullName evidence="5">PRA1 family protein</fullName>
    </recommendedName>
</protein>
<dbReference type="GO" id="GO:0016020">
    <property type="term" value="C:membrane"/>
    <property type="evidence" value="ECO:0007669"/>
    <property type="project" value="UniProtKB-SubCell"/>
</dbReference>
<sequence length="193" mass="21974">MGDGVTLDGADINWKFTEDVQIPPFRNMDEFILGRARFQLPTFTNFPKWNNRILTNLLYFQTNYFVIMIAVILVSCAVQAPHVLFGLSALVTLIAALFLSISKNPSLEQIRSDHPLLTLISILVALYYFIYVLTSVCVVLFIILMPTLLVLIHASLRLRDPKAKINRLWERTGMSTTVMSRLLQLMNVDLKSL</sequence>
<feature type="transmembrane region" description="Helical" evidence="5">
    <location>
        <begin position="57"/>
        <end position="77"/>
    </location>
</feature>
<evidence type="ECO:0000256" key="2">
    <source>
        <dbReference type="ARBA" id="ARBA00022692"/>
    </source>
</evidence>
<dbReference type="Pfam" id="PF03208">
    <property type="entry name" value="PRA1"/>
    <property type="match status" value="1"/>
</dbReference>
<dbReference type="WBParaSite" id="EVEC_0000623501-mRNA-1">
    <property type="protein sequence ID" value="EVEC_0000623501-mRNA-1"/>
    <property type="gene ID" value="EVEC_0000623501"/>
</dbReference>
<comment type="subcellular location">
    <subcellularLocation>
        <location evidence="1 5">Membrane</location>
        <topology evidence="1 5">Multi-pass membrane protein</topology>
    </subcellularLocation>
</comment>
<keyword evidence="3 5" id="KW-1133">Transmembrane helix</keyword>
<evidence type="ECO:0000313" key="8">
    <source>
        <dbReference type="WBParaSite" id="EVEC_0000623501-mRNA-1"/>
    </source>
</evidence>
<reference evidence="8" key="1">
    <citation type="submission" date="2017-02" db="UniProtKB">
        <authorList>
            <consortium name="WormBaseParasite"/>
        </authorList>
    </citation>
    <scope>IDENTIFICATION</scope>
</reference>
<evidence type="ECO:0000313" key="7">
    <source>
        <dbReference type="Proteomes" id="UP000274131"/>
    </source>
</evidence>
<evidence type="ECO:0000256" key="3">
    <source>
        <dbReference type="ARBA" id="ARBA00022989"/>
    </source>
</evidence>
<dbReference type="OrthoDB" id="18213at2759"/>